<dbReference type="PANTHER" id="PTHR43819">
    <property type="entry name" value="ARCHAEAL-TYPE GLUTAMATE SYNTHASE [NADPH]"/>
    <property type="match status" value="1"/>
</dbReference>
<accession>A0A7X5RKR3</accession>
<organism evidence="4 5">
    <name type="scientific">Alteromonas profundi</name>
    <dbReference type="NCBI Taxonomy" id="2696062"/>
    <lineage>
        <taxon>Bacteria</taxon>
        <taxon>Pseudomonadati</taxon>
        <taxon>Pseudomonadota</taxon>
        <taxon>Gammaproteobacteria</taxon>
        <taxon>Alteromonadales</taxon>
        <taxon>Alteromonadaceae</taxon>
        <taxon>Alteromonas/Salinimonas group</taxon>
        <taxon>Alteromonas</taxon>
    </lineage>
</organism>
<reference evidence="4 5" key="1">
    <citation type="submission" date="2020-01" db="EMBL/GenBank/DDBJ databases">
        <authorList>
            <person name="Chen J."/>
            <person name="Zhu S."/>
            <person name="Yang J."/>
        </authorList>
    </citation>
    <scope>NUCLEOTIDE SEQUENCE [LARGE SCALE GENOMIC DNA]</scope>
    <source>
        <strain evidence="4 5">345S023</strain>
    </source>
</reference>
<evidence type="ECO:0000256" key="1">
    <source>
        <dbReference type="ARBA" id="ARBA00009716"/>
    </source>
</evidence>
<dbReference type="InterPro" id="IPR027283">
    <property type="entry name" value="YerD"/>
</dbReference>
<dbReference type="Proteomes" id="UP000470213">
    <property type="component" value="Unassembled WGS sequence"/>
</dbReference>
<evidence type="ECO:0000259" key="3">
    <source>
        <dbReference type="Pfam" id="PF01645"/>
    </source>
</evidence>
<name>A0A7X5RKR3_9ALTE</name>
<comment type="caution">
    <text evidence="4">The sequence shown here is derived from an EMBL/GenBank/DDBJ whole genome shotgun (WGS) entry which is preliminary data.</text>
</comment>
<evidence type="ECO:0000313" key="4">
    <source>
        <dbReference type="EMBL" id="NDV91248.1"/>
    </source>
</evidence>
<evidence type="ECO:0000256" key="2">
    <source>
        <dbReference type="PIRNR" id="PIRNR006429"/>
    </source>
</evidence>
<keyword evidence="5" id="KW-1185">Reference proteome</keyword>
<dbReference type="InterPro" id="IPR013785">
    <property type="entry name" value="Aldolase_TIM"/>
</dbReference>
<dbReference type="Gene3D" id="3.20.20.70">
    <property type="entry name" value="Aldolase class I"/>
    <property type="match status" value="1"/>
</dbReference>
<dbReference type="PIRSF" id="PIRSF500060">
    <property type="entry name" value="UCP500060"/>
    <property type="match status" value="1"/>
</dbReference>
<dbReference type="GO" id="GO:0006537">
    <property type="term" value="P:glutamate biosynthetic process"/>
    <property type="evidence" value="ECO:0007669"/>
    <property type="project" value="InterPro"/>
</dbReference>
<dbReference type="PANTHER" id="PTHR43819:SF1">
    <property type="entry name" value="ARCHAEAL-TYPE GLUTAMATE SYNTHASE [NADPH]"/>
    <property type="match status" value="1"/>
</dbReference>
<feature type="domain" description="Glutamate synthase" evidence="3">
    <location>
        <begin position="154"/>
        <end position="470"/>
    </location>
</feature>
<gene>
    <name evidence="4" type="ORF">GTH32_08660</name>
</gene>
<sequence length="544" mass="60030">MRNWIISIIVLLVVLNVTLAVFYQPAWWFLLITGPLFFLMLHDINQTQHTILRNFPVVGHVRWGVEALRPYLQQYVIESDTGGAPISRMFRSIVYQRAKNNRETIPFGTQLDTYENGYEWIGHSLSAREVEEMNEDPRVRIGGPDCTKPYEASILNISAMSYGSLSRNAILALNRGAAKGGFYHNTGEGGLSPYHLEPGGDIVWQIGTGYFGCRTPEGNFDEKAFAKNASLEQVKMIEIKLSQGAKPGHGGILPAGKNTPEIAKIRGVQPGTQVDSPPRHSAFSTPIEMVHFIRKLRTLSGGKPVGIKLALGRKSEFAAMCKAMVETGITPDFVTIDGGEGGTGAAPLEYTNSIGFPLREGLAFVDDCLMGFDLRKKVKIIASGKIISAFQVAKNLSLGADLCNSARGMMLALGCVQSLSCNTNRCPTGVATQDPKLARGLNVEDKYERVYRFHRKTLHALMDILSSTGHVSPNELNRTHIFRRVNQSSIARYDEIFPLVKRGSLLGDDIPERFKLHVKEASSSSFMPRSLLAEIEEETKDVSE</sequence>
<dbReference type="PIRSF" id="PIRSF006429">
    <property type="entry name" value="GOGAT_lg_2"/>
    <property type="match status" value="1"/>
</dbReference>
<protein>
    <submittedName>
        <fullName evidence="4">FMN-binding glutamate synthase family protein</fullName>
    </submittedName>
</protein>
<comment type="similarity">
    <text evidence="1 2">Belongs to the glutamate synthase family.</text>
</comment>
<dbReference type="AlphaFoldDB" id="A0A7X5RKR3"/>
<dbReference type="CDD" id="cd02808">
    <property type="entry name" value="GltS_FMN"/>
    <property type="match status" value="1"/>
</dbReference>
<evidence type="ECO:0000313" key="5">
    <source>
        <dbReference type="Proteomes" id="UP000470213"/>
    </source>
</evidence>
<dbReference type="Pfam" id="PF01645">
    <property type="entry name" value="Glu_synthase"/>
    <property type="match status" value="1"/>
</dbReference>
<dbReference type="InterPro" id="IPR002932">
    <property type="entry name" value="Glu_synthdom"/>
</dbReference>
<dbReference type="GO" id="GO:0015930">
    <property type="term" value="F:glutamate synthase activity"/>
    <property type="evidence" value="ECO:0007669"/>
    <property type="project" value="InterPro"/>
</dbReference>
<dbReference type="SUPFAM" id="SSF51395">
    <property type="entry name" value="FMN-linked oxidoreductases"/>
    <property type="match status" value="1"/>
</dbReference>
<proteinExistence type="inferred from homology"/>
<dbReference type="InterPro" id="IPR024188">
    <property type="entry name" value="GltB"/>
</dbReference>
<dbReference type="EMBL" id="JAAAWN010000009">
    <property type="protein sequence ID" value="NDV91248.1"/>
    <property type="molecule type" value="Genomic_DNA"/>
</dbReference>
<dbReference type="RefSeq" id="WP_163084835.1">
    <property type="nucleotide sequence ID" value="NZ_JAAAWN010000009.1"/>
</dbReference>